<dbReference type="Pfam" id="PF13899">
    <property type="entry name" value="Thioredoxin_7"/>
    <property type="match status" value="1"/>
</dbReference>
<dbReference type="Pfam" id="PF00789">
    <property type="entry name" value="UBX"/>
    <property type="match status" value="1"/>
</dbReference>
<dbReference type="PANTHER" id="PTHR23322">
    <property type="entry name" value="FAS-ASSOCIATED PROTEIN"/>
    <property type="match status" value="1"/>
</dbReference>
<dbReference type="Gene3D" id="1.10.8.10">
    <property type="entry name" value="DNA helicase RuvA subunit, C-terminal domain"/>
    <property type="match status" value="1"/>
</dbReference>
<evidence type="ECO:0000259" key="4">
    <source>
        <dbReference type="PROSITE" id="PS50033"/>
    </source>
</evidence>
<protein>
    <recommendedName>
        <fullName evidence="2 4">UBX domain-containing protein</fullName>
    </recommendedName>
</protein>
<proteinExistence type="predicted"/>
<dbReference type="SMART" id="SM00594">
    <property type="entry name" value="UAS"/>
    <property type="match status" value="1"/>
</dbReference>
<feature type="domain" description="UBX" evidence="4">
    <location>
        <begin position="370"/>
        <end position="450"/>
    </location>
</feature>
<dbReference type="Gene3D" id="3.10.20.90">
    <property type="entry name" value="Phosphatidylinositol 3-kinase Catalytic Subunit, Chain A, domain 1"/>
    <property type="match status" value="1"/>
</dbReference>
<gene>
    <name evidence="5" type="ORF">DCAR_0935215</name>
</gene>
<evidence type="ECO:0000256" key="2">
    <source>
        <dbReference type="PIRNR" id="PIRNR037991"/>
    </source>
</evidence>
<dbReference type="GO" id="GO:0005634">
    <property type="term" value="C:nucleus"/>
    <property type="evidence" value="ECO:0007669"/>
    <property type="project" value="TreeGrafter"/>
</dbReference>
<dbReference type="Proteomes" id="UP000077755">
    <property type="component" value="Chromosome 9"/>
</dbReference>
<dbReference type="CDD" id="cd02958">
    <property type="entry name" value="UAS"/>
    <property type="match status" value="1"/>
</dbReference>
<reference evidence="5" key="2">
    <citation type="submission" date="2022-03" db="EMBL/GenBank/DDBJ databases">
        <title>Draft title - Genomic analysis of global carrot germplasm unveils the trajectory of domestication and the origin of high carotenoid orange carrot.</title>
        <authorList>
            <person name="Iorizzo M."/>
            <person name="Ellison S."/>
            <person name="Senalik D."/>
            <person name="Macko-Podgorni A."/>
            <person name="Grzebelus D."/>
            <person name="Bostan H."/>
            <person name="Rolling W."/>
            <person name="Curaba J."/>
            <person name="Simon P."/>
        </authorList>
    </citation>
    <scope>NUCLEOTIDE SEQUENCE</scope>
    <source>
        <tissue evidence="5">Leaf</tissue>
    </source>
</reference>
<dbReference type="SUPFAM" id="SSF52833">
    <property type="entry name" value="Thioredoxin-like"/>
    <property type="match status" value="1"/>
</dbReference>
<reference evidence="5" key="1">
    <citation type="journal article" date="2016" name="Nat. Genet.">
        <title>A high-quality carrot genome assembly provides new insights into carotenoid accumulation and asterid genome evolution.</title>
        <authorList>
            <person name="Iorizzo M."/>
            <person name="Ellison S."/>
            <person name="Senalik D."/>
            <person name="Zeng P."/>
            <person name="Satapoomin P."/>
            <person name="Huang J."/>
            <person name="Bowman M."/>
            <person name="Iovene M."/>
            <person name="Sanseverino W."/>
            <person name="Cavagnaro P."/>
            <person name="Yildiz M."/>
            <person name="Macko-Podgorni A."/>
            <person name="Moranska E."/>
            <person name="Grzebelus E."/>
            <person name="Grzebelus D."/>
            <person name="Ashrafi H."/>
            <person name="Zheng Z."/>
            <person name="Cheng S."/>
            <person name="Spooner D."/>
            <person name="Van Deynze A."/>
            <person name="Simon P."/>
        </authorList>
    </citation>
    <scope>NUCLEOTIDE SEQUENCE</scope>
    <source>
        <tissue evidence="5">Leaf</tissue>
    </source>
</reference>
<dbReference type="KEGG" id="dcr:108203168"/>
<dbReference type="InterPro" id="IPR050730">
    <property type="entry name" value="UBX_domain-protein"/>
</dbReference>
<dbReference type="Pfam" id="PF14555">
    <property type="entry name" value="UBA_4"/>
    <property type="match status" value="1"/>
</dbReference>
<dbReference type="Gene3D" id="3.40.30.10">
    <property type="entry name" value="Glutaredoxin"/>
    <property type="match status" value="1"/>
</dbReference>
<name>A0AAF0XYM8_DAUCS</name>
<evidence type="ECO:0000313" key="6">
    <source>
        <dbReference type="Proteomes" id="UP000077755"/>
    </source>
</evidence>
<dbReference type="SUPFAM" id="SSF54236">
    <property type="entry name" value="Ubiquitin-like"/>
    <property type="match status" value="1"/>
</dbReference>
<dbReference type="InterPro" id="IPR017346">
    <property type="entry name" value="UBX_7/2"/>
</dbReference>
<dbReference type="AlphaFoldDB" id="A0AAF0XYM8"/>
<dbReference type="PROSITE" id="PS50033">
    <property type="entry name" value="UBX"/>
    <property type="match status" value="1"/>
</dbReference>
<evidence type="ECO:0000313" key="5">
    <source>
        <dbReference type="EMBL" id="WOH15672.1"/>
    </source>
</evidence>
<keyword evidence="1" id="KW-0833">Ubl conjugation pathway</keyword>
<dbReference type="InterPro" id="IPR006577">
    <property type="entry name" value="UAS"/>
</dbReference>
<dbReference type="GO" id="GO:0043161">
    <property type="term" value="P:proteasome-mediated ubiquitin-dependent protein catabolic process"/>
    <property type="evidence" value="ECO:0007669"/>
    <property type="project" value="TreeGrafter"/>
</dbReference>
<dbReference type="CDD" id="cd01767">
    <property type="entry name" value="UBX"/>
    <property type="match status" value="1"/>
</dbReference>
<feature type="region of interest" description="Disordered" evidence="3">
    <location>
        <begin position="59"/>
        <end position="95"/>
    </location>
</feature>
<dbReference type="InterPro" id="IPR029071">
    <property type="entry name" value="Ubiquitin-like_domsf"/>
</dbReference>
<evidence type="ECO:0000256" key="1">
    <source>
        <dbReference type="ARBA" id="ARBA00022786"/>
    </source>
</evidence>
<dbReference type="InterPro" id="IPR001012">
    <property type="entry name" value="UBX_dom"/>
</dbReference>
<dbReference type="GO" id="GO:0043130">
    <property type="term" value="F:ubiquitin binding"/>
    <property type="evidence" value="ECO:0007669"/>
    <property type="project" value="TreeGrafter"/>
</dbReference>
<dbReference type="EMBL" id="CP093351">
    <property type="protein sequence ID" value="WOH15672.1"/>
    <property type="molecule type" value="Genomic_DNA"/>
</dbReference>
<dbReference type="PIRSF" id="PIRSF037991">
    <property type="entry name" value="UCP037991_UBX7/2"/>
    <property type="match status" value="1"/>
</dbReference>
<organism evidence="5 6">
    <name type="scientific">Daucus carota subsp. sativus</name>
    <name type="common">Carrot</name>
    <dbReference type="NCBI Taxonomy" id="79200"/>
    <lineage>
        <taxon>Eukaryota</taxon>
        <taxon>Viridiplantae</taxon>
        <taxon>Streptophyta</taxon>
        <taxon>Embryophyta</taxon>
        <taxon>Tracheophyta</taxon>
        <taxon>Spermatophyta</taxon>
        <taxon>Magnoliopsida</taxon>
        <taxon>eudicotyledons</taxon>
        <taxon>Gunneridae</taxon>
        <taxon>Pentapetalae</taxon>
        <taxon>asterids</taxon>
        <taxon>campanulids</taxon>
        <taxon>Apiales</taxon>
        <taxon>Apiaceae</taxon>
        <taxon>Apioideae</taxon>
        <taxon>Scandiceae</taxon>
        <taxon>Daucinae</taxon>
        <taxon>Daucus</taxon>
        <taxon>Daucus sect. Daucus</taxon>
    </lineage>
</organism>
<keyword evidence="6" id="KW-1185">Reference proteome</keyword>
<accession>A0AAF0XYM8</accession>
<evidence type="ECO:0000256" key="3">
    <source>
        <dbReference type="SAM" id="MobiDB-lite"/>
    </source>
</evidence>
<dbReference type="PANTHER" id="PTHR23322:SF6">
    <property type="entry name" value="UBX DOMAIN-CONTAINING PROTEIN 7"/>
    <property type="match status" value="1"/>
</dbReference>
<sequence>MENQISPEEETTLISSFLEIAAGQTADTAKHFLEATGWKLEDAIQLFYVGNDVGGVASSSEFPPLKNERNHIDENLSGPGKDSSNEHASLLDESEVRAPLPVKRDVLYDGPLLYGASRMGNTSREARVVVPFRNFDQELKHPGIWEADKSSASGVDSSRDNLASLYRPPFGLMLIGPFEKAKDAAKGQNRWLLVNLQSTREFSSHMLNRDTWANEAVAQTIKSNFIFWQVYDDTEEGSKVCTYYKLDTSPMVLVIDPITGQKMRSWRGMVQPETLLEDLIPFLDGSPKDHHISLSHKRPRETSQAPPQKVQVAADESNEDEEMLQALAASMEGIKDASGVIKDMDITDAEEECKLKKQTYPPLPEEPKADKNLLCRVGVRLPDGRRLQRNFLRTDPIQLLWSFCNSQLDEADARQFKLNQAIPGASKFLDYESNLTFGESGLANSMISVTWE</sequence>
<dbReference type="CDD" id="cd14348">
    <property type="entry name" value="UBA_p47"/>
    <property type="match status" value="1"/>
</dbReference>
<dbReference type="InterPro" id="IPR036249">
    <property type="entry name" value="Thioredoxin-like_sf"/>
</dbReference>